<protein>
    <recommendedName>
        <fullName evidence="6">3'-5' exonuclease</fullName>
    </recommendedName>
    <alternativeName>
        <fullName evidence="7">Werner Syndrome-like exonuclease</fullName>
    </alternativeName>
</protein>
<evidence type="ECO:0000256" key="7">
    <source>
        <dbReference type="ARBA" id="ARBA00042761"/>
    </source>
</evidence>
<dbReference type="CDD" id="cd06141">
    <property type="entry name" value="WRN_exo"/>
    <property type="match status" value="1"/>
</dbReference>
<proteinExistence type="predicted"/>
<dbReference type="SMART" id="SM00474">
    <property type="entry name" value="35EXOc"/>
    <property type="match status" value="1"/>
</dbReference>
<dbReference type="InterPro" id="IPR051132">
    <property type="entry name" value="3-5_Exonuclease_domain"/>
</dbReference>
<dbReference type="InterPro" id="IPR036397">
    <property type="entry name" value="RNaseH_sf"/>
</dbReference>
<dbReference type="Proteomes" id="UP000286598">
    <property type="component" value="Unassembled WGS sequence"/>
</dbReference>
<feature type="domain" description="3'-5' exonuclease" evidence="8">
    <location>
        <begin position="25"/>
        <end position="194"/>
    </location>
</feature>
<evidence type="ECO:0000256" key="5">
    <source>
        <dbReference type="ARBA" id="ARBA00022842"/>
    </source>
</evidence>
<keyword evidence="5" id="KW-0460">Magnesium</keyword>
<dbReference type="GO" id="GO:0006139">
    <property type="term" value="P:nucleobase-containing compound metabolic process"/>
    <property type="evidence" value="ECO:0007669"/>
    <property type="project" value="InterPro"/>
</dbReference>
<sequence length="206" mass="23908">MKTIYNKFDKSIINSLPLVDFQGRITVVLNESEADRAVDYLLTCDMLGVDTETRPAFRRGQNHKVALLQVATHDQCFLFRLNHIGLPDSLVRLLSNKLVPMIGLSWHDDLLSLHRRREFEPGWFIDIQDIIGNIGVEDKSLQKLYANLFGEKISKRQRLTNWEADVLTDKQKEYAAIDAWACIKLYNEIMQLMATHDYELKIVEEE</sequence>
<keyword evidence="2" id="KW-0479">Metal-binding</keyword>
<organism evidence="9 10">
    <name type="scientific">Leyella stercorea</name>
    <dbReference type="NCBI Taxonomy" id="363265"/>
    <lineage>
        <taxon>Bacteria</taxon>
        <taxon>Pseudomonadati</taxon>
        <taxon>Bacteroidota</taxon>
        <taxon>Bacteroidia</taxon>
        <taxon>Bacteroidales</taxon>
        <taxon>Prevotellaceae</taxon>
        <taxon>Leyella</taxon>
    </lineage>
</organism>
<evidence type="ECO:0000259" key="8">
    <source>
        <dbReference type="SMART" id="SM00474"/>
    </source>
</evidence>
<name>A0A3R6IUT9_9BACT</name>
<dbReference type="OrthoDB" id="9793333at2"/>
<keyword evidence="4 9" id="KW-0269">Exonuclease</keyword>
<dbReference type="EMBL" id="QRNO01000019">
    <property type="protein sequence ID" value="RHK51180.1"/>
    <property type="molecule type" value="Genomic_DNA"/>
</dbReference>
<dbReference type="PANTHER" id="PTHR13620:SF109">
    <property type="entry name" value="3'-5' EXONUCLEASE"/>
    <property type="match status" value="1"/>
</dbReference>
<keyword evidence="10" id="KW-1185">Reference proteome</keyword>
<reference evidence="9 10" key="1">
    <citation type="submission" date="2018-08" db="EMBL/GenBank/DDBJ databases">
        <title>A genome reference for cultivated species of the human gut microbiota.</title>
        <authorList>
            <person name="Zou Y."/>
            <person name="Xue W."/>
            <person name="Luo G."/>
        </authorList>
    </citation>
    <scope>NUCLEOTIDE SEQUENCE [LARGE SCALE GENOMIC DNA]</scope>
    <source>
        <strain evidence="9 10">AF42-9</strain>
    </source>
</reference>
<gene>
    <name evidence="9" type="ORF">DW060_05150</name>
</gene>
<evidence type="ECO:0000256" key="1">
    <source>
        <dbReference type="ARBA" id="ARBA00022722"/>
    </source>
</evidence>
<evidence type="ECO:0000256" key="3">
    <source>
        <dbReference type="ARBA" id="ARBA00022801"/>
    </source>
</evidence>
<keyword evidence="1" id="KW-0540">Nuclease</keyword>
<comment type="caution">
    <text evidence="9">The sequence shown here is derived from an EMBL/GenBank/DDBJ whole genome shotgun (WGS) entry which is preliminary data.</text>
</comment>
<dbReference type="RefSeq" id="WP_118355040.1">
    <property type="nucleotide sequence ID" value="NZ_CAUBHC010000019.1"/>
</dbReference>
<dbReference type="PANTHER" id="PTHR13620">
    <property type="entry name" value="3-5 EXONUCLEASE"/>
    <property type="match status" value="1"/>
</dbReference>
<dbReference type="GO" id="GO:0008408">
    <property type="term" value="F:3'-5' exonuclease activity"/>
    <property type="evidence" value="ECO:0007669"/>
    <property type="project" value="InterPro"/>
</dbReference>
<dbReference type="GO" id="GO:0003676">
    <property type="term" value="F:nucleic acid binding"/>
    <property type="evidence" value="ECO:0007669"/>
    <property type="project" value="InterPro"/>
</dbReference>
<evidence type="ECO:0000256" key="4">
    <source>
        <dbReference type="ARBA" id="ARBA00022839"/>
    </source>
</evidence>
<accession>A0A3R6IUT9</accession>
<dbReference type="AlphaFoldDB" id="A0A3R6IUT9"/>
<evidence type="ECO:0000313" key="10">
    <source>
        <dbReference type="Proteomes" id="UP000286598"/>
    </source>
</evidence>
<dbReference type="InterPro" id="IPR002562">
    <property type="entry name" value="3'-5'_exonuclease_dom"/>
</dbReference>
<dbReference type="Gene3D" id="3.30.420.10">
    <property type="entry name" value="Ribonuclease H-like superfamily/Ribonuclease H"/>
    <property type="match status" value="1"/>
</dbReference>
<dbReference type="InterPro" id="IPR012337">
    <property type="entry name" value="RNaseH-like_sf"/>
</dbReference>
<dbReference type="Pfam" id="PF01612">
    <property type="entry name" value="DNA_pol_A_exo1"/>
    <property type="match status" value="1"/>
</dbReference>
<evidence type="ECO:0000313" key="9">
    <source>
        <dbReference type="EMBL" id="RHK51180.1"/>
    </source>
</evidence>
<evidence type="ECO:0000256" key="6">
    <source>
        <dbReference type="ARBA" id="ARBA00040531"/>
    </source>
</evidence>
<evidence type="ECO:0000256" key="2">
    <source>
        <dbReference type="ARBA" id="ARBA00022723"/>
    </source>
</evidence>
<dbReference type="GO" id="GO:0046872">
    <property type="term" value="F:metal ion binding"/>
    <property type="evidence" value="ECO:0007669"/>
    <property type="project" value="UniProtKB-KW"/>
</dbReference>
<dbReference type="SUPFAM" id="SSF53098">
    <property type="entry name" value="Ribonuclease H-like"/>
    <property type="match status" value="1"/>
</dbReference>
<keyword evidence="3" id="KW-0378">Hydrolase</keyword>